<accession>A0A1I3P8F9</accession>
<gene>
    <name evidence="1" type="ORF">SAMN03080618_02241</name>
</gene>
<dbReference type="EMBL" id="FORF01000012">
    <property type="protein sequence ID" value="SFJ17722.1"/>
    <property type="molecule type" value="Genomic_DNA"/>
</dbReference>
<reference evidence="2" key="1">
    <citation type="submission" date="2016-10" db="EMBL/GenBank/DDBJ databases">
        <authorList>
            <person name="Varghese N."/>
            <person name="Submissions S."/>
        </authorList>
    </citation>
    <scope>NUCLEOTIDE SEQUENCE [LARGE SCALE GENOMIC DNA]</scope>
    <source>
        <strain evidence="2">DSM 21857</strain>
    </source>
</reference>
<dbReference type="RefSeq" id="WP_091522246.1">
    <property type="nucleotide sequence ID" value="NZ_FORF01000012.1"/>
</dbReference>
<evidence type="ECO:0000313" key="2">
    <source>
        <dbReference type="Proteomes" id="UP000242763"/>
    </source>
</evidence>
<keyword evidence="2" id="KW-1185">Reference proteome</keyword>
<evidence type="ECO:0000313" key="1">
    <source>
        <dbReference type="EMBL" id="SFJ17722.1"/>
    </source>
</evidence>
<dbReference type="STRING" id="1121003.SAMN03080618_02241"/>
<sequence>MFATSKLNNLRKRHYGLDGLPSSICVLAPDQLASSVRPLEVATLDEVAFAIVKAEQAYNAAGDRLFALRRLYNLAREAGGIGSGCAVDAAINARSER</sequence>
<protein>
    <submittedName>
        <fullName evidence="1">Uncharacterized protein</fullName>
    </submittedName>
</protein>
<organism evidence="1 2">
    <name type="scientific">Aquamicrobium aerolatum DSM 21857</name>
    <dbReference type="NCBI Taxonomy" id="1121003"/>
    <lineage>
        <taxon>Bacteria</taxon>
        <taxon>Pseudomonadati</taxon>
        <taxon>Pseudomonadota</taxon>
        <taxon>Alphaproteobacteria</taxon>
        <taxon>Hyphomicrobiales</taxon>
        <taxon>Phyllobacteriaceae</taxon>
        <taxon>Aerobium</taxon>
    </lineage>
</organism>
<proteinExistence type="predicted"/>
<dbReference type="Proteomes" id="UP000242763">
    <property type="component" value="Unassembled WGS sequence"/>
</dbReference>
<dbReference type="OrthoDB" id="7773106at2"/>
<dbReference type="AlphaFoldDB" id="A0A1I3P8F9"/>
<name>A0A1I3P8F9_9HYPH</name>